<dbReference type="PANTHER" id="PTHR45751">
    <property type="entry name" value="COPINE FAMILY PROTEIN 1"/>
    <property type="match status" value="1"/>
</dbReference>
<dbReference type="PANTHER" id="PTHR45751:SF11">
    <property type="entry name" value="COPINE FAMILY PROTEIN 2"/>
    <property type="match status" value="1"/>
</dbReference>
<dbReference type="GO" id="GO:0005634">
    <property type="term" value="C:nucleus"/>
    <property type="evidence" value="ECO:0007669"/>
    <property type="project" value="TreeGrafter"/>
</dbReference>
<protein>
    <submittedName>
        <fullName evidence="2">Copine I</fullName>
    </submittedName>
    <submittedName>
        <fullName evidence="3">Copine_I</fullName>
    </submittedName>
</protein>
<evidence type="ECO:0000259" key="1">
    <source>
        <dbReference type="Pfam" id="PF07002"/>
    </source>
</evidence>
<evidence type="ECO:0000313" key="5">
    <source>
        <dbReference type="Proteomes" id="UP001642409"/>
    </source>
</evidence>
<organism evidence="2">
    <name type="scientific">Hexamita inflata</name>
    <dbReference type="NCBI Taxonomy" id="28002"/>
    <lineage>
        <taxon>Eukaryota</taxon>
        <taxon>Metamonada</taxon>
        <taxon>Diplomonadida</taxon>
        <taxon>Hexamitidae</taxon>
        <taxon>Hexamitinae</taxon>
        <taxon>Hexamita</taxon>
    </lineage>
</organism>
<dbReference type="SUPFAM" id="SSF53300">
    <property type="entry name" value="vWA-like"/>
    <property type="match status" value="1"/>
</dbReference>
<dbReference type="EMBL" id="CAXDID020000092">
    <property type="protein sequence ID" value="CAL6022750.1"/>
    <property type="molecule type" value="Genomic_DNA"/>
</dbReference>
<proteinExistence type="predicted"/>
<dbReference type="GO" id="GO:0004842">
    <property type="term" value="F:ubiquitin-protein transferase activity"/>
    <property type="evidence" value="ECO:0007669"/>
    <property type="project" value="TreeGrafter"/>
</dbReference>
<dbReference type="EMBL" id="CAXDID020000090">
    <property type="protein sequence ID" value="CAL6022253.1"/>
    <property type="molecule type" value="Genomic_DNA"/>
</dbReference>
<dbReference type="Pfam" id="PF07002">
    <property type="entry name" value="Copine"/>
    <property type="match status" value="1"/>
</dbReference>
<dbReference type="EMBL" id="CATOUU010000660">
    <property type="protein sequence ID" value="CAI9939154.1"/>
    <property type="molecule type" value="Genomic_DNA"/>
</dbReference>
<sequence length="252" mass="28168">MGCSPQVKMHLETDKYKNHDELIAAIRAAGVESMRCVLFLDFSASNKRSGLHHPGGLVPTPYQKVIQILEPVLKQFDDQKIVYAYRFGCIDTQDHSVCPLFGANAECDGFENLDHAYRDACDTVEMSGPTTFTHCIAKCIEIEKQLGGKQLIVCVIVTDGTVTDEEEDIKQLYNASKYPISFVGIGVGPGPFGILEKFDDQLRSKFDNFQFVNMNEIDQVAETANNPQVVLSTAVFNELPEQFKAMKKKKYL</sequence>
<comment type="caution">
    <text evidence="2">The sequence shown here is derived from an EMBL/GenBank/DDBJ whole genome shotgun (WGS) entry which is preliminary data.</text>
</comment>
<dbReference type="InterPro" id="IPR052079">
    <property type="entry name" value="E3_ligase/Copine_domain"/>
</dbReference>
<evidence type="ECO:0000313" key="4">
    <source>
        <dbReference type="EMBL" id="CAL6022750.1"/>
    </source>
</evidence>
<dbReference type="GO" id="GO:0016567">
    <property type="term" value="P:protein ubiquitination"/>
    <property type="evidence" value="ECO:0007669"/>
    <property type="project" value="TreeGrafter"/>
</dbReference>
<evidence type="ECO:0000313" key="3">
    <source>
        <dbReference type="EMBL" id="CAL6022253.1"/>
    </source>
</evidence>
<gene>
    <name evidence="2" type="ORF">HINF_LOCUS26799</name>
    <name evidence="3" type="ORF">HINF_LOCUS28563</name>
    <name evidence="4" type="ORF">HINF_LOCUS28794</name>
</gene>
<dbReference type="AlphaFoldDB" id="A0AA86PQG3"/>
<evidence type="ECO:0000313" key="2">
    <source>
        <dbReference type="EMBL" id="CAI9939154.1"/>
    </source>
</evidence>
<reference evidence="2" key="1">
    <citation type="submission" date="2023-06" db="EMBL/GenBank/DDBJ databases">
        <authorList>
            <person name="Kurt Z."/>
        </authorList>
    </citation>
    <scope>NUCLEOTIDE SEQUENCE</scope>
</reference>
<dbReference type="InterPro" id="IPR010734">
    <property type="entry name" value="Copine_C"/>
</dbReference>
<name>A0AA86PQG3_9EUKA</name>
<reference evidence="3 5" key="2">
    <citation type="submission" date="2024-07" db="EMBL/GenBank/DDBJ databases">
        <authorList>
            <person name="Akdeniz Z."/>
        </authorList>
    </citation>
    <scope>NUCLEOTIDE SEQUENCE [LARGE SCALE GENOMIC DNA]</scope>
</reference>
<dbReference type="InterPro" id="IPR036465">
    <property type="entry name" value="vWFA_dom_sf"/>
</dbReference>
<dbReference type="Gene3D" id="3.40.50.410">
    <property type="entry name" value="von Willebrand factor, type A domain"/>
    <property type="match status" value="1"/>
</dbReference>
<keyword evidence="5" id="KW-1185">Reference proteome</keyword>
<feature type="domain" description="Copine C-terminal" evidence="1">
    <location>
        <begin position="56"/>
        <end position="250"/>
    </location>
</feature>
<dbReference type="Proteomes" id="UP001642409">
    <property type="component" value="Unassembled WGS sequence"/>
</dbReference>
<accession>A0AA86PQG3</accession>